<protein>
    <submittedName>
        <fullName evidence="1">Uncharacterized protein</fullName>
    </submittedName>
</protein>
<proteinExistence type="predicted"/>
<comment type="caution">
    <text evidence="1">The sequence shown here is derived from an EMBL/GenBank/DDBJ whole genome shotgun (WGS) entry which is preliminary data.</text>
</comment>
<evidence type="ECO:0000313" key="1">
    <source>
        <dbReference type="EMBL" id="ESU73369.1"/>
    </source>
</evidence>
<accession>A0A7U9JDA6</accession>
<evidence type="ECO:0000313" key="2">
    <source>
        <dbReference type="Proteomes" id="UP000018339"/>
    </source>
</evidence>
<organism evidence="1 2">
    <name type="scientific">Geobacillus thermopakistaniensis (strain MAS1)</name>
    <dbReference type="NCBI Taxonomy" id="1408282"/>
    <lineage>
        <taxon>Bacteria</taxon>
        <taxon>Bacillati</taxon>
        <taxon>Bacillota</taxon>
        <taxon>Bacilli</taxon>
        <taxon>Bacillales</taxon>
        <taxon>Anoxybacillaceae</taxon>
        <taxon>Geobacillus</taxon>
    </lineage>
</organism>
<sequence length="49" mass="5622">MGLRKKVVPRKQLLSSFWDERGFFACRLRGIAQWEAAVGRIVHHVEGGK</sequence>
<reference evidence="1 2" key="1">
    <citation type="journal article" date="2014" name="Genome Announc.">
        <title>Draft Genome Sequence of Geobacillus thermopakistaniensis Strain MAS1.</title>
        <authorList>
            <person name="Siddiqui M.A."/>
            <person name="Rashid N."/>
            <person name="Ayyampalayam S."/>
            <person name="Whitman W.B."/>
        </authorList>
    </citation>
    <scope>NUCLEOTIDE SEQUENCE [LARGE SCALE GENOMIC DNA]</scope>
    <source>
        <strain evidence="1 2">MAS1</strain>
    </source>
</reference>
<name>A0A7U9JDA6_GEOTM</name>
<dbReference type="Proteomes" id="UP000018339">
    <property type="component" value="Unassembled WGS sequence"/>
</dbReference>
<dbReference type="AlphaFoldDB" id="A0A7U9JDA6"/>
<keyword evidence="2" id="KW-1185">Reference proteome</keyword>
<gene>
    <name evidence="1" type="ORF">T260_03725</name>
</gene>
<dbReference type="EMBL" id="AYSF01000030">
    <property type="protein sequence ID" value="ESU73369.1"/>
    <property type="molecule type" value="Genomic_DNA"/>
</dbReference>